<name>A0A1F7JC20_9BACT</name>
<comment type="similarity">
    <text evidence="3">Belongs to the KhpA RNA-binding protein family.</text>
</comment>
<proteinExistence type="inferred from homology"/>
<keyword evidence="3" id="KW-0961">Cell wall biogenesis/degradation</keyword>
<organism evidence="4 5">
    <name type="scientific">Candidatus Roizmanbacteria bacterium RIFCSPLOWO2_02_FULL_36_11</name>
    <dbReference type="NCBI Taxonomy" id="1802071"/>
    <lineage>
        <taxon>Bacteria</taxon>
        <taxon>Candidatus Roizmaniibacteriota</taxon>
    </lineage>
</organism>
<dbReference type="InterPro" id="IPR020627">
    <property type="entry name" value="KhpA"/>
</dbReference>
<evidence type="ECO:0000256" key="2">
    <source>
        <dbReference type="ARBA" id="ARBA00022884"/>
    </source>
</evidence>
<dbReference type="Pfam" id="PF13083">
    <property type="entry name" value="KH_KhpA-B"/>
    <property type="match status" value="1"/>
</dbReference>
<evidence type="ECO:0000256" key="3">
    <source>
        <dbReference type="HAMAP-Rule" id="MF_00088"/>
    </source>
</evidence>
<keyword evidence="1 3" id="KW-0963">Cytoplasm</keyword>
<accession>A0A1F7JC20</accession>
<comment type="subunit">
    <text evidence="3">Forms a complex with KhpB.</text>
</comment>
<dbReference type="GO" id="GO:0008360">
    <property type="term" value="P:regulation of cell shape"/>
    <property type="evidence" value="ECO:0007669"/>
    <property type="project" value="UniProtKB-KW"/>
</dbReference>
<sequence length="82" mass="9231">MDKFLQFLIEEIVDDVSGIHIIKSDEVDAQVFHITLSKDDYGKVIGKSGKTINAIRTLLNVYSLKKDVSDHKKIVLKVEEAS</sequence>
<comment type="function">
    <text evidence="3">A probable RNA chaperone. Forms a complex with KhpB which binds to cellular RNA and controls its expression. Plays a role in peptidoglycan (PG) homeostasis and cell length regulation.</text>
</comment>
<dbReference type="GO" id="GO:0003723">
    <property type="term" value="F:RNA binding"/>
    <property type="evidence" value="ECO:0007669"/>
    <property type="project" value="UniProtKB-UniRule"/>
</dbReference>
<protein>
    <recommendedName>
        <fullName evidence="3">RNA-binding protein KhpA</fullName>
    </recommendedName>
    <alternativeName>
        <fullName evidence="3">KH-domain protein A</fullName>
    </alternativeName>
</protein>
<keyword evidence="3" id="KW-0143">Chaperone</keyword>
<comment type="caution">
    <text evidence="4">The sequence shown here is derived from an EMBL/GenBank/DDBJ whole genome shotgun (WGS) entry which is preliminary data.</text>
</comment>
<reference evidence="4 5" key="1">
    <citation type="journal article" date="2016" name="Nat. Commun.">
        <title>Thousands of microbial genomes shed light on interconnected biogeochemical processes in an aquifer system.</title>
        <authorList>
            <person name="Anantharaman K."/>
            <person name="Brown C.T."/>
            <person name="Hug L.A."/>
            <person name="Sharon I."/>
            <person name="Castelle C.J."/>
            <person name="Probst A.J."/>
            <person name="Thomas B.C."/>
            <person name="Singh A."/>
            <person name="Wilkins M.J."/>
            <person name="Karaoz U."/>
            <person name="Brodie E.L."/>
            <person name="Williams K.H."/>
            <person name="Hubbard S.S."/>
            <person name="Banfield J.F."/>
        </authorList>
    </citation>
    <scope>NUCLEOTIDE SEQUENCE [LARGE SCALE GENOMIC DNA]</scope>
</reference>
<evidence type="ECO:0000313" key="4">
    <source>
        <dbReference type="EMBL" id="OGK53142.1"/>
    </source>
</evidence>
<gene>
    <name evidence="3" type="primary">khpA</name>
    <name evidence="4" type="ORF">A3H78_02045</name>
</gene>
<dbReference type="GO" id="GO:0009252">
    <property type="term" value="P:peptidoglycan biosynthetic process"/>
    <property type="evidence" value="ECO:0007669"/>
    <property type="project" value="UniProtKB-UniRule"/>
</dbReference>
<dbReference type="Proteomes" id="UP000177418">
    <property type="component" value="Unassembled WGS sequence"/>
</dbReference>
<dbReference type="Gene3D" id="3.30.300.20">
    <property type="match status" value="1"/>
</dbReference>
<evidence type="ECO:0000313" key="5">
    <source>
        <dbReference type="Proteomes" id="UP000177418"/>
    </source>
</evidence>
<dbReference type="EMBL" id="MGAV01000024">
    <property type="protein sequence ID" value="OGK53142.1"/>
    <property type="molecule type" value="Genomic_DNA"/>
</dbReference>
<dbReference type="InterPro" id="IPR015946">
    <property type="entry name" value="KH_dom-like_a/b"/>
</dbReference>
<evidence type="ECO:0000256" key="1">
    <source>
        <dbReference type="ARBA" id="ARBA00022490"/>
    </source>
</evidence>
<dbReference type="PANTHER" id="PTHR34654">
    <property type="entry name" value="UPF0109 PROTEIN SCO5592"/>
    <property type="match status" value="1"/>
</dbReference>
<dbReference type="InterPro" id="IPR009019">
    <property type="entry name" value="KH_sf_prok-type"/>
</dbReference>
<dbReference type="HAMAP" id="MF_00088">
    <property type="entry name" value="KhpA"/>
    <property type="match status" value="1"/>
</dbReference>
<keyword evidence="3" id="KW-0133">Cell shape</keyword>
<dbReference type="GO" id="GO:0005737">
    <property type="term" value="C:cytoplasm"/>
    <property type="evidence" value="ECO:0007669"/>
    <property type="project" value="UniProtKB-SubCell"/>
</dbReference>
<dbReference type="AlphaFoldDB" id="A0A1F7JC20"/>
<dbReference type="PROSITE" id="PS50084">
    <property type="entry name" value="KH_TYPE_1"/>
    <property type="match status" value="1"/>
</dbReference>
<dbReference type="GO" id="GO:0071555">
    <property type="term" value="P:cell wall organization"/>
    <property type="evidence" value="ECO:0007669"/>
    <property type="project" value="UniProtKB-KW"/>
</dbReference>
<keyword evidence="2 3" id="KW-0694">RNA-binding</keyword>
<comment type="subcellular location">
    <subcellularLocation>
        <location evidence="3">Cytoplasm</location>
    </subcellularLocation>
</comment>
<dbReference type="SUPFAM" id="SSF54814">
    <property type="entry name" value="Prokaryotic type KH domain (KH-domain type II)"/>
    <property type="match status" value="1"/>
</dbReference>
<dbReference type="PANTHER" id="PTHR34654:SF1">
    <property type="entry name" value="RNA-BINDING PROTEIN KHPA"/>
    <property type="match status" value="1"/>
</dbReference>